<keyword evidence="6" id="KW-0805">Transcription regulation</keyword>
<dbReference type="Pfam" id="PF00643">
    <property type="entry name" value="zf-B_box"/>
    <property type="match status" value="2"/>
</dbReference>
<dbReference type="CDD" id="cd19821">
    <property type="entry name" value="Bbox1_BBX-like"/>
    <property type="match status" value="2"/>
</dbReference>
<keyword evidence="13" id="KW-1185">Reference proteome</keyword>
<dbReference type="GO" id="GO:0009640">
    <property type="term" value="P:photomorphogenesis"/>
    <property type="evidence" value="ECO:0007669"/>
    <property type="project" value="TreeGrafter"/>
</dbReference>
<dbReference type="Gene3D" id="3.30.160.60">
    <property type="entry name" value="Classic Zinc Finger"/>
    <property type="match status" value="1"/>
</dbReference>
<reference evidence="12 13" key="1">
    <citation type="submission" date="2024-04" db="EMBL/GenBank/DDBJ databases">
        <authorList>
            <person name="Fracassetti M."/>
        </authorList>
    </citation>
    <scope>NUCLEOTIDE SEQUENCE [LARGE SCALE GENOMIC DNA]</scope>
</reference>
<evidence type="ECO:0000256" key="9">
    <source>
        <dbReference type="PROSITE-ProRule" id="PRU00024"/>
    </source>
</evidence>
<dbReference type="InterPro" id="IPR051979">
    <property type="entry name" value="B-box_zinc_finger"/>
</dbReference>
<feature type="domain" description="B box-type" evidence="11">
    <location>
        <begin position="1"/>
        <end position="47"/>
    </location>
</feature>
<evidence type="ECO:0000256" key="4">
    <source>
        <dbReference type="ARBA" id="ARBA00022771"/>
    </source>
</evidence>
<feature type="region of interest" description="Disordered" evidence="10">
    <location>
        <begin position="262"/>
        <end position="282"/>
    </location>
</feature>
<protein>
    <recommendedName>
        <fullName evidence="11">B box-type domain-containing protein</fullName>
    </recommendedName>
</protein>
<evidence type="ECO:0000256" key="3">
    <source>
        <dbReference type="ARBA" id="ARBA00022737"/>
    </source>
</evidence>
<dbReference type="AlphaFoldDB" id="A0AAV2CIV4"/>
<keyword evidence="8" id="KW-0539">Nucleus</keyword>
<evidence type="ECO:0000256" key="2">
    <source>
        <dbReference type="ARBA" id="ARBA00022723"/>
    </source>
</evidence>
<dbReference type="GO" id="GO:0008270">
    <property type="term" value="F:zinc ion binding"/>
    <property type="evidence" value="ECO:0007669"/>
    <property type="project" value="UniProtKB-KW"/>
</dbReference>
<evidence type="ECO:0000256" key="7">
    <source>
        <dbReference type="ARBA" id="ARBA00023163"/>
    </source>
</evidence>
<dbReference type="PROSITE" id="PS50119">
    <property type="entry name" value="ZF_BBOX"/>
    <property type="match status" value="2"/>
</dbReference>
<name>A0AAV2CIV4_9ROSI</name>
<dbReference type="GO" id="GO:0006355">
    <property type="term" value="P:regulation of DNA-templated transcription"/>
    <property type="evidence" value="ECO:0007669"/>
    <property type="project" value="TreeGrafter"/>
</dbReference>
<dbReference type="Proteomes" id="UP001497516">
    <property type="component" value="Chromosome 1"/>
</dbReference>
<keyword evidence="3" id="KW-0677">Repeat</keyword>
<dbReference type="EMBL" id="OZ034813">
    <property type="protein sequence ID" value="CAL1355726.1"/>
    <property type="molecule type" value="Genomic_DNA"/>
</dbReference>
<feature type="domain" description="B box-type" evidence="11">
    <location>
        <begin position="54"/>
        <end position="101"/>
    </location>
</feature>
<sequence>MKIQCDVCNKEEAAVFCTADEAALCDGCDRGVHHANKLASKHLRFSLHVPSSPKSFPLCDVCQEKRGFLFCQQDRAILCQDCDVPIHTANEFTKQHSRFLLTGVKLSSTSALYTSPASSATASTGSLVPCTTTTTAKSPPPPPQPTLPQPAKKPVSLLTKPAPNSIAKTSYSANNNEAIKFGGNSTNNNINSGSNNMLVAGEGFGSLATSSISEYLIETLPGWHVEDFLENPSTPFGFCKPDDHEALTPFMASGDQVSSFSSESSGIWVPQAPPTPHQYPSLQNQQHYQQIGMQNGFNYKETKDQNHNQVGILKSNSRRWTMEDVFTVPQISPQPNGSKRSRMLW</sequence>
<feature type="region of interest" description="Disordered" evidence="10">
    <location>
        <begin position="116"/>
        <end position="157"/>
    </location>
</feature>
<dbReference type="InterPro" id="IPR000315">
    <property type="entry name" value="Znf_B-box"/>
</dbReference>
<feature type="compositionally biased region" description="Pro residues" evidence="10">
    <location>
        <begin position="138"/>
        <end position="148"/>
    </location>
</feature>
<dbReference type="GO" id="GO:0005634">
    <property type="term" value="C:nucleus"/>
    <property type="evidence" value="ECO:0007669"/>
    <property type="project" value="UniProtKB-SubCell"/>
</dbReference>
<comment type="subcellular location">
    <subcellularLocation>
        <location evidence="1">Nucleus</location>
    </subcellularLocation>
</comment>
<organism evidence="12 13">
    <name type="scientific">Linum trigynum</name>
    <dbReference type="NCBI Taxonomy" id="586398"/>
    <lineage>
        <taxon>Eukaryota</taxon>
        <taxon>Viridiplantae</taxon>
        <taxon>Streptophyta</taxon>
        <taxon>Embryophyta</taxon>
        <taxon>Tracheophyta</taxon>
        <taxon>Spermatophyta</taxon>
        <taxon>Magnoliopsida</taxon>
        <taxon>eudicotyledons</taxon>
        <taxon>Gunneridae</taxon>
        <taxon>Pentapetalae</taxon>
        <taxon>rosids</taxon>
        <taxon>fabids</taxon>
        <taxon>Malpighiales</taxon>
        <taxon>Linaceae</taxon>
        <taxon>Linum</taxon>
    </lineage>
</organism>
<evidence type="ECO:0000259" key="11">
    <source>
        <dbReference type="PROSITE" id="PS50119"/>
    </source>
</evidence>
<evidence type="ECO:0000256" key="5">
    <source>
        <dbReference type="ARBA" id="ARBA00022833"/>
    </source>
</evidence>
<evidence type="ECO:0000256" key="8">
    <source>
        <dbReference type="ARBA" id="ARBA00023242"/>
    </source>
</evidence>
<dbReference type="PANTHER" id="PTHR31832:SF52">
    <property type="entry name" value="B-BOX ZINC FINGER PROTEIN 21"/>
    <property type="match status" value="1"/>
</dbReference>
<keyword evidence="4 9" id="KW-0863">Zinc-finger</keyword>
<dbReference type="PANTHER" id="PTHR31832">
    <property type="entry name" value="B-BOX ZINC FINGER PROTEIN 22"/>
    <property type="match status" value="1"/>
</dbReference>
<keyword evidence="2" id="KW-0479">Metal-binding</keyword>
<evidence type="ECO:0000256" key="1">
    <source>
        <dbReference type="ARBA" id="ARBA00004123"/>
    </source>
</evidence>
<evidence type="ECO:0000313" key="12">
    <source>
        <dbReference type="EMBL" id="CAL1355726.1"/>
    </source>
</evidence>
<dbReference type="InterPro" id="IPR049808">
    <property type="entry name" value="CONSTANS-like_Bbox1"/>
</dbReference>
<evidence type="ECO:0000256" key="6">
    <source>
        <dbReference type="ARBA" id="ARBA00023015"/>
    </source>
</evidence>
<proteinExistence type="predicted"/>
<feature type="compositionally biased region" description="Low complexity" evidence="10">
    <location>
        <begin position="116"/>
        <end position="137"/>
    </location>
</feature>
<accession>A0AAV2CIV4</accession>
<gene>
    <name evidence="12" type="ORF">LTRI10_LOCUS3469</name>
</gene>
<dbReference type="GO" id="GO:0000976">
    <property type="term" value="F:transcription cis-regulatory region binding"/>
    <property type="evidence" value="ECO:0007669"/>
    <property type="project" value="UniProtKB-ARBA"/>
</dbReference>
<evidence type="ECO:0000313" key="13">
    <source>
        <dbReference type="Proteomes" id="UP001497516"/>
    </source>
</evidence>
<keyword evidence="5" id="KW-0862">Zinc</keyword>
<dbReference type="SMART" id="SM00336">
    <property type="entry name" value="BBOX"/>
    <property type="match status" value="2"/>
</dbReference>
<keyword evidence="7" id="KW-0804">Transcription</keyword>
<dbReference type="FunFam" id="3.30.160.60:FF:000856">
    <property type="entry name" value="B-box zinc finger protein 21"/>
    <property type="match status" value="1"/>
</dbReference>
<evidence type="ECO:0000256" key="10">
    <source>
        <dbReference type="SAM" id="MobiDB-lite"/>
    </source>
</evidence>